<dbReference type="InterPro" id="IPR036291">
    <property type="entry name" value="NAD(P)-bd_dom_sf"/>
</dbReference>
<dbReference type="HOGENOM" id="CLU_064112_0_0_1"/>
<protein>
    <submittedName>
        <fullName evidence="1">Uncharacterized protein</fullName>
    </submittedName>
</protein>
<dbReference type="AlphaFoldDB" id="I6NE50"/>
<evidence type="ECO:0000313" key="1">
    <source>
        <dbReference type="EMBL" id="AET40342.1"/>
    </source>
</evidence>
<dbReference type="Pfam" id="PF00106">
    <property type="entry name" value="adh_short"/>
    <property type="match status" value="1"/>
</dbReference>
<dbReference type="InParanoid" id="I6NE50"/>
<proteinExistence type="predicted"/>
<dbReference type="PANTHER" id="PTHR24322">
    <property type="entry name" value="PKSB"/>
    <property type="match status" value="1"/>
</dbReference>
<dbReference type="eggNOG" id="ENOG502S2NP">
    <property type="taxonomic scope" value="Eukaryota"/>
</dbReference>
<dbReference type="OMA" id="RAYEPWW"/>
<dbReference type="PANTHER" id="PTHR24322:SF744">
    <property type="entry name" value="OXIDOREDUCTASE-LIKE PROTEIN SRL4"/>
    <property type="match status" value="1"/>
</dbReference>
<gene>
    <name evidence="1" type="ordered locus">Ecym_5606</name>
</gene>
<dbReference type="STRING" id="931890.I6NE50"/>
<dbReference type="FunCoup" id="I6NE50">
    <property type="interactions" value="32"/>
</dbReference>
<dbReference type="Proteomes" id="UP000006790">
    <property type="component" value="Chromosome 5"/>
</dbReference>
<dbReference type="InterPro" id="IPR002347">
    <property type="entry name" value="SDR_fam"/>
</dbReference>
<accession>I6NE50</accession>
<dbReference type="GO" id="GO:0016616">
    <property type="term" value="F:oxidoreductase activity, acting on the CH-OH group of donors, NAD or NADP as acceptor"/>
    <property type="evidence" value="ECO:0007669"/>
    <property type="project" value="TreeGrafter"/>
</dbReference>
<sequence length="368" mass="41915">MEGYINRLVRKVYKYASILNDVIGPGKVLESYTDTVLILGGSSNMFGIELCRTLILNEGIQVVNLDTVDRQELMFGSCQSSCCSFGRNPNLLSVLEENNHKHQLQEKRTKYHFVKCSTITNKKDVLDGLNRVLDGRFGISVFINNVNEGLFEFMQGSTDPMLSHGPVDIMNKSLLQGSQKIFQDVLNSNLINVMLSVKFFLNEIVPQTMNILQEQNKPPGFYIVNITNTLSLHAPAFAGYYAASKAGLNQFHESLTSELGYYNKRRIKTLLIFLPFLSTHTMSNIPWVEYAAMLVRDLKLGRSGELTLSVVPGKFQCRHILSMSYPIKFWRAYEPWWWEKQLIAIAHGYPHTVNNVWPFRRTSELLAS</sequence>
<dbReference type="RefSeq" id="XP_003647159.1">
    <property type="nucleotide sequence ID" value="XM_003647111.1"/>
</dbReference>
<dbReference type="KEGG" id="erc:Ecym_5606"/>
<dbReference type="OrthoDB" id="10253736at2759"/>
<dbReference type="Gene3D" id="3.40.50.720">
    <property type="entry name" value="NAD(P)-binding Rossmann-like Domain"/>
    <property type="match status" value="1"/>
</dbReference>
<reference evidence="1 2" key="1">
    <citation type="journal article" date="2011" name="G3 (Bethesda)">
        <title>Genome evolution in the Eremothecium clade of the Saccharomyces complex revealed by comparative genomics.</title>
        <authorList>
            <person name="Wendland J."/>
            <person name="Walther A."/>
        </authorList>
    </citation>
    <scope>NUCLEOTIDE SEQUENCE [LARGE SCALE GENOMIC DNA]</scope>
    <source>
        <strain evidence="2">CBS 270.75 / DBVPG 7215 / KCTC 17166 / NRRL Y-17582</strain>
    </source>
</reference>
<keyword evidence="2" id="KW-1185">Reference proteome</keyword>
<dbReference type="SUPFAM" id="SSF51735">
    <property type="entry name" value="NAD(P)-binding Rossmann-fold domains"/>
    <property type="match status" value="1"/>
</dbReference>
<dbReference type="GeneID" id="11472108"/>
<evidence type="ECO:0000313" key="2">
    <source>
        <dbReference type="Proteomes" id="UP000006790"/>
    </source>
</evidence>
<dbReference type="EMBL" id="CP002501">
    <property type="protein sequence ID" value="AET40342.1"/>
    <property type="molecule type" value="Genomic_DNA"/>
</dbReference>
<organism evidence="1 2">
    <name type="scientific">Eremothecium cymbalariae (strain CBS 270.75 / DBVPG 7215 / KCTC 17166 / NRRL Y-17582)</name>
    <name type="common">Yeast</name>
    <dbReference type="NCBI Taxonomy" id="931890"/>
    <lineage>
        <taxon>Eukaryota</taxon>
        <taxon>Fungi</taxon>
        <taxon>Dikarya</taxon>
        <taxon>Ascomycota</taxon>
        <taxon>Saccharomycotina</taxon>
        <taxon>Saccharomycetes</taxon>
        <taxon>Saccharomycetales</taxon>
        <taxon>Saccharomycetaceae</taxon>
        <taxon>Eremothecium</taxon>
    </lineage>
</organism>
<name>I6NE50_ERECY</name>